<dbReference type="Proteomes" id="UP001164539">
    <property type="component" value="Chromosome 4"/>
</dbReference>
<reference evidence="1 2" key="1">
    <citation type="journal article" date="2023" name="Science">
        <title>Complex scaffold remodeling in plant triterpene biosynthesis.</title>
        <authorList>
            <person name="De La Pena R."/>
            <person name="Hodgson H."/>
            <person name="Liu J.C."/>
            <person name="Stephenson M.J."/>
            <person name="Martin A.C."/>
            <person name="Owen C."/>
            <person name="Harkess A."/>
            <person name="Leebens-Mack J."/>
            <person name="Jimenez L.E."/>
            <person name="Osbourn A."/>
            <person name="Sattely E.S."/>
        </authorList>
    </citation>
    <scope>NUCLEOTIDE SEQUENCE [LARGE SCALE GENOMIC DNA]</scope>
    <source>
        <strain evidence="2">cv. JPN11</strain>
        <tissue evidence="1">Leaf</tissue>
    </source>
</reference>
<keyword evidence="2" id="KW-1185">Reference proteome</keyword>
<gene>
    <name evidence="1" type="ORF">OWV82_008265</name>
</gene>
<dbReference type="EMBL" id="CM051397">
    <property type="protein sequence ID" value="KAJ4720436.1"/>
    <property type="molecule type" value="Genomic_DNA"/>
</dbReference>
<accession>A0ACC1YAG3</accession>
<proteinExistence type="predicted"/>
<name>A0ACC1YAG3_MELAZ</name>
<evidence type="ECO:0000313" key="1">
    <source>
        <dbReference type="EMBL" id="KAJ4720436.1"/>
    </source>
</evidence>
<evidence type="ECO:0000313" key="2">
    <source>
        <dbReference type="Proteomes" id="UP001164539"/>
    </source>
</evidence>
<protein>
    <submittedName>
        <fullName evidence="1">Vinorine synthase-like</fullName>
    </submittedName>
</protein>
<organism evidence="1 2">
    <name type="scientific">Melia azedarach</name>
    <name type="common">Chinaberry tree</name>
    <dbReference type="NCBI Taxonomy" id="155640"/>
    <lineage>
        <taxon>Eukaryota</taxon>
        <taxon>Viridiplantae</taxon>
        <taxon>Streptophyta</taxon>
        <taxon>Embryophyta</taxon>
        <taxon>Tracheophyta</taxon>
        <taxon>Spermatophyta</taxon>
        <taxon>Magnoliopsida</taxon>
        <taxon>eudicotyledons</taxon>
        <taxon>Gunneridae</taxon>
        <taxon>Pentapetalae</taxon>
        <taxon>rosids</taxon>
        <taxon>malvids</taxon>
        <taxon>Sapindales</taxon>
        <taxon>Meliaceae</taxon>
        <taxon>Melia</taxon>
    </lineage>
</organism>
<comment type="caution">
    <text evidence="1">The sequence shown here is derived from an EMBL/GenBank/DDBJ whole genome shotgun (WGS) entry which is preliminary data.</text>
</comment>
<sequence length="281" mass="31433">MDAFPKEATWVALCKPFCKSGRCVTRRFVFDAKAILALKTKAAATISSSNVQIKPSRVEVGSAFLSKRIMNAFKTKAAASQQKQKPILLTHLVNLRRRVNPPLSEHAMGNIVWTANALSSSGEEEMDLDGLVLQLREAIAKLDEGFVQSIQGDGGYLKLREAIKDEERAFRSVEDRITFSSWCNFGLYNVDFGWGKPVWLSYVGCEGSIPNFSNHVVLVDTRCGGGIEAWVYLLEEDMNILEKDEELLKFASMDPCPVDGISMWQGHSSVFTHNWAKFHHN</sequence>